<proteinExistence type="predicted"/>
<dbReference type="Proteomes" id="UP001203297">
    <property type="component" value="Unassembled WGS sequence"/>
</dbReference>
<evidence type="ECO:0000313" key="1">
    <source>
        <dbReference type="EMBL" id="KAI0290090.1"/>
    </source>
</evidence>
<dbReference type="EMBL" id="WTXG01000255">
    <property type="protein sequence ID" value="KAI0290090.1"/>
    <property type="molecule type" value="Genomic_DNA"/>
</dbReference>
<dbReference type="AlphaFoldDB" id="A0AAD4LUK2"/>
<protein>
    <recommendedName>
        <fullName evidence="3">F-box domain-containing protein</fullName>
    </recommendedName>
</protein>
<sequence length="225" mass="25672">MSAANWDFRPNSSTAFISRDGIEYKRWLKSSSFSYDQKEGRGGLPLSSLSSPPPVHLPTDIIHIIVDNLSNDFEVENSDSWVRHQNRLRRVRQPPSLFALRLVCREFCRIVSWRTFRVLWITHTVRSMEGFLATIRSPWITHCVQENLTDTNLQLLVIFRHVVAPPLRMMVMITARWFVICCTVLCVACTSSQRSDPSPSVSAISLRKRGNSIPSVTISLPSSTR</sequence>
<organism evidence="1 2">
    <name type="scientific">Multifurca ochricompacta</name>
    <dbReference type="NCBI Taxonomy" id="376703"/>
    <lineage>
        <taxon>Eukaryota</taxon>
        <taxon>Fungi</taxon>
        <taxon>Dikarya</taxon>
        <taxon>Basidiomycota</taxon>
        <taxon>Agaricomycotina</taxon>
        <taxon>Agaricomycetes</taxon>
        <taxon>Russulales</taxon>
        <taxon>Russulaceae</taxon>
        <taxon>Multifurca</taxon>
    </lineage>
</organism>
<evidence type="ECO:0000313" key="2">
    <source>
        <dbReference type="Proteomes" id="UP001203297"/>
    </source>
</evidence>
<name>A0AAD4LUK2_9AGAM</name>
<comment type="caution">
    <text evidence="1">The sequence shown here is derived from an EMBL/GenBank/DDBJ whole genome shotgun (WGS) entry which is preliminary data.</text>
</comment>
<evidence type="ECO:0008006" key="3">
    <source>
        <dbReference type="Google" id="ProtNLM"/>
    </source>
</evidence>
<gene>
    <name evidence="1" type="ORF">B0F90DRAFT_667974</name>
</gene>
<accession>A0AAD4LUK2</accession>
<reference evidence="1" key="1">
    <citation type="journal article" date="2022" name="New Phytol.">
        <title>Evolutionary transition to the ectomycorrhizal habit in the genomes of a hyperdiverse lineage of mushroom-forming fungi.</title>
        <authorList>
            <person name="Looney B."/>
            <person name="Miyauchi S."/>
            <person name="Morin E."/>
            <person name="Drula E."/>
            <person name="Courty P.E."/>
            <person name="Kohler A."/>
            <person name="Kuo A."/>
            <person name="LaButti K."/>
            <person name="Pangilinan J."/>
            <person name="Lipzen A."/>
            <person name="Riley R."/>
            <person name="Andreopoulos W."/>
            <person name="He G."/>
            <person name="Johnson J."/>
            <person name="Nolan M."/>
            <person name="Tritt A."/>
            <person name="Barry K.W."/>
            <person name="Grigoriev I.V."/>
            <person name="Nagy L.G."/>
            <person name="Hibbett D."/>
            <person name="Henrissat B."/>
            <person name="Matheny P.B."/>
            <person name="Labbe J."/>
            <person name="Martin F.M."/>
        </authorList>
    </citation>
    <scope>NUCLEOTIDE SEQUENCE</scope>
    <source>
        <strain evidence="1">BPL690</strain>
    </source>
</reference>
<keyword evidence="2" id="KW-1185">Reference proteome</keyword>